<comment type="subunit">
    <text evidence="1">Component of the lipopolysaccharide transport and assembly complex. Interacts with LptD.</text>
</comment>
<dbReference type="EMBL" id="CP012505">
    <property type="protein sequence ID" value="ALB01546.1"/>
    <property type="molecule type" value="Genomic_DNA"/>
</dbReference>
<dbReference type="OrthoDB" id="7349153at2"/>
<evidence type="ECO:0000313" key="2">
    <source>
        <dbReference type="EMBL" id="ALB01546.1"/>
    </source>
</evidence>
<dbReference type="Gene3D" id="3.30.160.150">
    <property type="entry name" value="Lipoprotein like domain"/>
    <property type="match status" value="1"/>
</dbReference>
<protein>
    <recommendedName>
        <fullName evidence="1">LPS-assembly lipoprotein LptE</fullName>
    </recommendedName>
</protein>
<comment type="function">
    <text evidence="1">Together with LptD, is involved in the assembly of lipopolysaccharide (LPS) at the surface of the outer membrane. Required for the proper assembly of LptD. Binds LPS and may serve as the LPS recognition site at the outer membrane.</text>
</comment>
<dbReference type="InterPro" id="IPR007485">
    <property type="entry name" value="LPS_assembly_LptE"/>
</dbReference>
<dbReference type="RefSeq" id="WP_064460962.1">
    <property type="nucleotide sequence ID" value="NZ_CP012505.1"/>
</dbReference>
<dbReference type="KEGG" id="fper:ACH24_02050"/>
<name>A0A0K2JRP7_9GAMM</name>
<dbReference type="AlphaFoldDB" id="A0A0K2JRP7"/>
<sequence>MRIKYFHIIFLFIATIILVNCSFHARGVLADGNAGNFDSLVGTKFYIQSNGYYSLTNELRHNLIAYKAIVIKNEELADYIINIQQVNKSSQLTSIVGGASNNTYQLIYTITYNLVRPKIKTPVIHNTTINSQMFWQSNSGTQLAQNNESTRIYNYLQSNLVTRMILQIAELLPSKNISSRDNSMQ</sequence>
<evidence type="ECO:0000256" key="1">
    <source>
        <dbReference type="HAMAP-Rule" id="MF_01186"/>
    </source>
</evidence>
<evidence type="ECO:0000313" key="3">
    <source>
        <dbReference type="Proteomes" id="UP000242800"/>
    </source>
</evidence>
<comment type="similarity">
    <text evidence="1">Belongs to the LptE lipoprotein family.</text>
</comment>
<dbReference type="GO" id="GO:0009279">
    <property type="term" value="C:cell outer membrane"/>
    <property type="evidence" value="ECO:0007669"/>
    <property type="project" value="UniProtKB-UniRule"/>
</dbReference>
<dbReference type="Pfam" id="PF04390">
    <property type="entry name" value="LptE"/>
    <property type="match status" value="1"/>
</dbReference>
<keyword evidence="3" id="KW-1185">Reference proteome</keyword>
<accession>A0A0K2JRP7</accession>
<organism evidence="2 3">
    <name type="scientific">Francisella persica ATCC VR-331</name>
    <dbReference type="NCBI Taxonomy" id="1086726"/>
    <lineage>
        <taxon>Bacteria</taxon>
        <taxon>Pseudomonadati</taxon>
        <taxon>Pseudomonadota</taxon>
        <taxon>Gammaproteobacteria</taxon>
        <taxon>Thiotrichales</taxon>
        <taxon>Francisellaceae</taxon>
        <taxon>Francisella</taxon>
    </lineage>
</organism>
<dbReference type="HAMAP" id="MF_01186">
    <property type="entry name" value="LPS_assembly_LptE"/>
    <property type="match status" value="1"/>
</dbReference>
<dbReference type="GO" id="GO:0043165">
    <property type="term" value="P:Gram-negative-bacterium-type cell outer membrane assembly"/>
    <property type="evidence" value="ECO:0007669"/>
    <property type="project" value="UniProtKB-UniRule"/>
</dbReference>
<reference evidence="2 3" key="1">
    <citation type="journal article" date="2016" name="Int. J. Syst. Evol. Microbiol.">
        <title>Reclassification of Wolbachia persica as Francisella persica comb. nov. and emended description of the family Francisellaceae.</title>
        <authorList>
            <person name="Larson M.A."/>
            <person name="Nalbantoglu U."/>
            <person name="Sayood K."/>
            <person name="Zentz E.B."/>
            <person name="Cer R.Z."/>
            <person name="Iwen P.C."/>
            <person name="Francesconi S.C."/>
            <person name="Bishop-Lilly K.A."/>
            <person name="Mokashi V.P."/>
            <person name="Sjostedt A."/>
            <person name="Hinrichs S.H."/>
        </authorList>
    </citation>
    <scope>NUCLEOTIDE SEQUENCE [LARGE SCALE GENOMIC DNA]</scope>
    <source>
        <strain evidence="2 3">FSC845</strain>
    </source>
</reference>
<dbReference type="Proteomes" id="UP000242800">
    <property type="component" value="Chromosome"/>
</dbReference>
<gene>
    <name evidence="1" type="primary">lptE</name>
    <name evidence="2" type="ORF">ACH24_02050</name>
</gene>
<proteinExistence type="inferred from homology"/>
<keyword evidence="1" id="KW-0998">Cell outer membrane</keyword>
<keyword evidence="1" id="KW-0472">Membrane</keyword>